<evidence type="ECO:0000313" key="7">
    <source>
        <dbReference type="EMBL" id="GAB47060.1"/>
    </source>
</evidence>
<dbReference type="STRING" id="1089455.MOPEL_003_00840"/>
<dbReference type="InterPro" id="IPR001296">
    <property type="entry name" value="Glyco_trans_1"/>
</dbReference>
<keyword evidence="2" id="KW-0328">Glycosyltransferase</keyword>
<dbReference type="EMBL" id="BAFE01000003">
    <property type="protein sequence ID" value="GAB47060.1"/>
    <property type="molecule type" value="Genomic_DNA"/>
</dbReference>
<dbReference type="CDD" id="cd03794">
    <property type="entry name" value="GT4_WbuB-like"/>
    <property type="match status" value="1"/>
</dbReference>
<organism evidence="7 8">
    <name type="scientific">Mobilicoccus pelagius NBRC 104925</name>
    <dbReference type="NCBI Taxonomy" id="1089455"/>
    <lineage>
        <taxon>Bacteria</taxon>
        <taxon>Bacillati</taxon>
        <taxon>Actinomycetota</taxon>
        <taxon>Actinomycetes</taxon>
        <taxon>Micrococcales</taxon>
        <taxon>Dermatophilaceae</taxon>
        <taxon>Mobilicoccus</taxon>
    </lineage>
</organism>
<dbReference type="Proteomes" id="UP000004367">
    <property type="component" value="Unassembled WGS sequence"/>
</dbReference>
<feature type="compositionally biased region" description="Low complexity" evidence="4">
    <location>
        <begin position="441"/>
        <end position="453"/>
    </location>
</feature>
<evidence type="ECO:0000256" key="2">
    <source>
        <dbReference type="ARBA" id="ARBA00022676"/>
    </source>
</evidence>
<evidence type="ECO:0000313" key="8">
    <source>
        <dbReference type="Proteomes" id="UP000004367"/>
    </source>
</evidence>
<dbReference type="Gene3D" id="3.40.50.2000">
    <property type="entry name" value="Glycogen Phosphorylase B"/>
    <property type="match status" value="2"/>
</dbReference>
<dbReference type="InterPro" id="IPR050194">
    <property type="entry name" value="Glycosyltransferase_grp1"/>
</dbReference>
<gene>
    <name evidence="7" type="ORF">MOPEL_003_00840</name>
</gene>
<accession>H5UMV2</accession>
<dbReference type="SUPFAM" id="SSF53756">
    <property type="entry name" value="UDP-Glycosyltransferase/glycogen phosphorylase"/>
    <property type="match status" value="1"/>
</dbReference>
<dbReference type="GO" id="GO:1901137">
    <property type="term" value="P:carbohydrate derivative biosynthetic process"/>
    <property type="evidence" value="ECO:0007669"/>
    <property type="project" value="UniProtKB-ARBA"/>
</dbReference>
<dbReference type="OrthoDB" id="3180470at2"/>
<dbReference type="PANTHER" id="PTHR45947:SF3">
    <property type="entry name" value="SULFOQUINOVOSYL TRANSFERASE SQD2"/>
    <property type="match status" value="1"/>
</dbReference>
<keyword evidence="8" id="KW-1185">Reference proteome</keyword>
<protein>
    <recommendedName>
        <fullName evidence="1">D-inositol 3-phosphate glycosyltransferase</fullName>
    </recommendedName>
</protein>
<proteinExistence type="predicted"/>
<sequence>MRIGVLTQWYDPEPGPAALPGVLARGLLARGHEVRVLTGFPNYPSGELAEGWRMSRRRRRVEDGVDVTRVALYPSHDGRAWRRMTNYGSFGASALVNGASSFRGLDAMWVNYSPITVAAPMLAARHVLGVPAVCHVADLWPDTLTAGGFAPRPSPLVRTVEATLEAWCGAMYAASEVVTYIAPGVGDELARRGVPRHKLAYAPMWAEESTFFPADDALRREGETWRASLGVDPDDVVLLYAGAIGHAQGLETLVEAAARYAASPSAGAPRLRVVVVGSGVAEADLRARAEKAGLVPDAVSFPGRVPQDRMPVLMAGADACFVGLAATPLSRITMPSKTQASLAAAKALVVAADGDVQDVARESGAGWAVDSGDVAALTGVLAAVCQSGRGGLADRGRRGRAYYEEHFGLDRALDRAEAHLETARAGRATRTTRTTRRITRRTTATPMTSTSTAHTRRTR</sequence>
<evidence type="ECO:0000256" key="4">
    <source>
        <dbReference type="SAM" id="MobiDB-lite"/>
    </source>
</evidence>
<evidence type="ECO:0000256" key="3">
    <source>
        <dbReference type="ARBA" id="ARBA00022679"/>
    </source>
</evidence>
<feature type="domain" description="Glycosyltransferase subfamily 4-like N-terminal" evidence="6">
    <location>
        <begin position="23"/>
        <end position="204"/>
    </location>
</feature>
<comment type="caution">
    <text evidence="7">The sequence shown here is derived from an EMBL/GenBank/DDBJ whole genome shotgun (WGS) entry which is preliminary data.</text>
</comment>
<evidence type="ECO:0000256" key="1">
    <source>
        <dbReference type="ARBA" id="ARBA00021292"/>
    </source>
</evidence>
<dbReference type="GO" id="GO:0016758">
    <property type="term" value="F:hexosyltransferase activity"/>
    <property type="evidence" value="ECO:0007669"/>
    <property type="project" value="TreeGrafter"/>
</dbReference>
<feature type="region of interest" description="Disordered" evidence="4">
    <location>
        <begin position="423"/>
        <end position="459"/>
    </location>
</feature>
<name>H5UMV2_9MICO</name>
<dbReference type="eggNOG" id="COG0438">
    <property type="taxonomic scope" value="Bacteria"/>
</dbReference>
<evidence type="ECO:0000259" key="5">
    <source>
        <dbReference type="Pfam" id="PF00534"/>
    </source>
</evidence>
<reference evidence="7 8" key="1">
    <citation type="submission" date="2012-02" db="EMBL/GenBank/DDBJ databases">
        <title>Whole genome shotgun sequence of Mobilicoccus pelagius NBRC 104925.</title>
        <authorList>
            <person name="Yoshida Y."/>
            <person name="Hosoyama A."/>
            <person name="Tsuchikane K."/>
            <person name="Katsumata H."/>
            <person name="Yamazaki S."/>
            <person name="Fujita N."/>
        </authorList>
    </citation>
    <scope>NUCLEOTIDE SEQUENCE [LARGE SCALE GENOMIC DNA]</scope>
    <source>
        <strain evidence="7 8">NBRC 104925</strain>
    </source>
</reference>
<dbReference type="RefSeq" id="WP_009480958.1">
    <property type="nucleotide sequence ID" value="NZ_BAFE01000003.1"/>
</dbReference>
<dbReference type="Pfam" id="PF00534">
    <property type="entry name" value="Glycos_transf_1"/>
    <property type="match status" value="1"/>
</dbReference>
<feature type="domain" description="Glycosyl transferase family 1" evidence="5">
    <location>
        <begin position="223"/>
        <end position="383"/>
    </location>
</feature>
<dbReference type="PANTHER" id="PTHR45947">
    <property type="entry name" value="SULFOQUINOVOSYL TRANSFERASE SQD2"/>
    <property type="match status" value="1"/>
</dbReference>
<dbReference type="AlphaFoldDB" id="H5UMV2"/>
<keyword evidence="3 7" id="KW-0808">Transferase</keyword>
<dbReference type="InterPro" id="IPR028098">
    <property type="entry name" value="Glyco_trans_4-like_N"/>
</dbReference>
<evidence type="ECO:0000259" key="6">
    <source>
        <dbReference type="Pfam" id="PF13579"/>
    </source>
</evidence>
<dbReference type="Pfam" id="PF13579">
    <property type="entry name" value="Glyco_trans_4_4"/>
    <property type="match status" value="1"/>
</dbReference>